<reference evidence="2" key="1">
    <citation type="submission" date="2020-02" db="EMBL/GenBank/DDBJ databases">
        <authorList>
            <person name="Meier V. D."/>
        </authorList>
    </citation>
    <scope>NUCLEOTIDE SEQUENCE</scope>
    <source>
        <strain evidence="2">AVDCRST_MAG38</strain>
    </source>
</reference>
<protein>
    <submittedName>
        <fullName evidence="2">Uncharacterized protein</fullName>
    </submittedName>
</protein>
<accession>A0A6J4SG83</accession>
<evidence type="ECO:0000256" key="1">
    <source>
        <dbReference type="SAM" id="MobiDB-lite"/>
    </source>
</evidence>
<feature type="non-terminal residue" evidence="2">
    <location>
        <position position="1"/>
    </location>
</feature>
<feature type="compositionally biased region" description="Low complexity" evidence="1">
    <location>
        <begin position="36"/>
        <end position="48"/>
    </location>
</feature>
<name>A0A6J4SG83_9ACTN</name>
<evidence type="ECO:0000313" key="2">
    <source>
        <dbReference type="EMBL" id="CAA9497654.1"/>
    </source>
</evidence>
<proteinExistence type="predicted"/>
<sequence length="48" mass="5667">WLTTRSRTSPPRSRSTTRSPTRPATRSRSRTRRRASPPTWRAARLSFR</sequence>
<dbReference type="AlphaFoldDB" id="A0A6J4SG83"/>
<dbReference type="EMBL" id="CADCVJ010000246">
    <property type="protein sequence ID" value="CAA9497654.1"/>
    <property type="molecule type" value="Genomic_DNA"/>
</dbReference>
<feature type="compositionally biased region" description="Low complexity" evidence="1">
    <location>
        <begin position="1"/>
        <end position="24"/>
    </location>
</feature>
<feature type="region of interest" description="Disordered" evidence="1">
    <location>
        <begin position="1"/>
        <end position="48"/>
    </location>
</feature>
<gene>
    <name evidence="2" type="ORF">AVDCRST_MAG38-3031</name>
</gene>
<organism evidence="2">
    <name type="scientific">uncultured Solirubrobacteraceae bacterium</name>
    <dbReference type="NCBI Taxonomy" id="1162706"/>
    <lineage>
        <taxon>Bacteria</taxon>
        <taxon>Bacillati</taxon>
        <taxon>Actinomycetota</taxon>
        <taxon>Thermoleophilia</taxon>
        <taxon>Solirubrobacterales</taxon>
        <taxon>Solirubrobacteraceae</taxon>
        <taxon>environmental samples</taxon>
    </lineage>
</organism>
<feature type="non-terminal residue" evidence="2">
    <location>
        <position position="48"/>
    </location>
</feature>
<feature type="compositionally biased region" description="Basic residues" evidence="1">
    <location>
        <begin position="25"/>
        <end position="35"/>
    </location>
</feature>